<name>A0A1Q9C4C2_SYMMI</name>
<dbReference type="Gene3D" id="2.60.120.600">
    <property type="entry name" value="Domain of unknown function DUF1214, C-terminal domain"/>
    <property type="match status" value="1"/>
</dbReference>
<feature type="repeat" description="Solcar" evidence="4">
    <location>
        <begin position="294"/>
        <end position="380"/>
    </location>
</feature>
<proteinExistence type="predicted"/>
<dbReference type="InterPro" id="IPR010621">
    <property type="entry name" value="DUF1214"/>
</dbReference>
<dbReference type="InterPro" id="IPR037049">
    <property type="entry name" value="DUF1214_C_sf"/>
</dbReference>
<accession>A0A1Q9C4C2</accession>
<protein>
    <submittedName>
        <fullName evidence="7">Putative mitochondrial 2-oxodicarboxylate carrier</fullName>
    </submittedName>
</protein>
<comment type="caution">
    <text evidence="7">The sequence shown here is derived from an EMBL/GenBank/DDBJ whole genome shotgun (WGS) entry which is preliminary data.</text>
</comment>
<dbReference type="Gene3D" id="2.60.40.1610">
    <property type="entry name" value="Domain of unknown function DUF1254"/>
    <property type="match status" value="1"/>
</dbReference>
<dbReference type="SUPFAM" id="SSF103506">
    <property type="entry name" value="Mitochondrial carrier"/>
    <property type="match status" value="1"/>
</dbReference>
<comment type="subcellular location">
    <subcellularLocation>
        <location evidence="1">Membrane</location>
        <topology evidence="1">Multi-pass membrane protein</topology>
    </subcellularLocation>
</comment>
<dbReference type="InterPro" id="IPR037050">
    <property type="entry name" value="DUF1254_sf"/>
</dbReference>
<dbReference type="InterPro" id="IPR010679">
    <property type="entry name" value="DUF1254"/>
</dbReference>
<feature type="domain" description="DUF1254" evidence="6">
    <location>
        <begin position="558"/>
        <end position="685"/>
    </location>
</feature>
<keyword evidence="2 4" id="KW-0812">Transmembrane</keyword>
<evidence type="ECO:0000313" key="8">
    <source>
        <dbReference type="Proteomes" id="UP000186817"/>
    </source>
</evidence>
<evidence type="ECO:0000259" key="5">
    <source>
        <dbReference type="Pfam" id="PF06742"/>
    </source>
</evidence>
<dbReference type="InterPro" id="IPR018108">
    <property type="entry name" value="MCP_transmembrane"/>
</dbReference>
<reference evidence="7 8" key="1">
    <citation type="submission" date="2016-02" db="EMBL/GenBank/DDBJ databases">
        <title>Genome analysis of coral dinoflagellate symbionts highlights evolutionary adaptations to a symbiotic lifestyle.</title>
        <authorList>
            <person name="Aranda M."/>
            <person name="Li Y."/>
            <person name="Liew Y.J."/>
            <person name="Baumgarten S."/>
            <person name="Simakov O."/>
            <person name="Wilson M."/>
            <person name="Piel J."/>
            <person name="Ashoor H."/>
            <person name="Bougouffa S."/>
            <person name="Bajic V.B."/>
            <person name="Ryu T."/>
            <person name="Ravasi T."/>
            <person name="Bayer T."/>
            <person name="Micklem G."/>
            <person name="Kim H."/>
            <person name="Bhak J."/>
            <person name="Lajeunesse T.C."/>
            <person name="Voolstra C.R."/>
        </authorList>
    </citation>
    <scope>NUCLEOTIDE SEQUENCE [LARGE SCALE GENOMIC DNA]</scope>
    <source>
        <strain evidence="7 8">CCMP2467</strain>
    </source>
</reference>
<dbReference type="PANTHER" id="PTHR36509">
    <property type="entry name" value="BLL3101 PROTEIN"/>
    <property type="match status" value="1"/>
</dbReference>
<dbReference type="PROSITE" id="PS50920">
    <property type="entry name" value="SOLCAR"/>
    <property type="match status" value="2"/>
</dbReference>
<dbReference type="GO" id="GO:0016020">
    <property type="term" value="C:membrane"/>
    <property type="evidence" value="ECO:0007669"/>
    <property type="project" value="UniProtKB-SubCell"/>
</dbReference>
<dbReference type="OrthoDB" id="411503at2759"/>
<dbReference type="AlphaFoldDB" id="A0A1Q9C4C2"/>
<evidence type="ECO:0000256" key="4">
    <source>
        <dbReference type="PROSITE-ProRule" id="PRU00282"/>
    </source>
</evidence>
<feature type="domain" description="DUF1214" evidence="5">
    <location>
        <begin position="838"/>
        <end position="946"/>
    </location>
</feature>
<dbReference type="Pfam" id="PF06742">
    <property type="entry name" value="DUF1214"/>
    <property type="match status" value="1"/>
</dbReference>
<sequence>MSDEPRYSGRTRAEWANWIATPCGDRWCQTKFHEAKCVVDWMIRTWGLELLQSGSGVIDVGGEPGFVAMALLERGVPAIVVDPSWGLTGKTNRLTNIDQMMQMPGCPKFSALRDMFDENFHAKHADLVSSASAIVSLYGDEATEPSLRFAASLGKPCALIPCNECIRFFPSNNQTYDGYVQACMDIANQNRGRFELVNLVGAPFSRALLVQPPLPEWAEGVIANVSPSTAPMSGSKCNESLTVPVGVLQDLGILHQVLWKMELARSNVGFAYLGQQPTGKNERSRILESNGYQRSCAREGVAGFCSGLPEALVTTPFQVVKVRMQSKELVQLYRNDFDCLVKVLSEEGAMALFTGLSTTVIRNSVWNGIYFGAIAKLSDWSGPGPDGLAGEIQNLVTGLCAGIVATLFDAPLDVVKSRIQESRPTARRTLPATLIELSREGGIPALYKGFVPKAWRMGIGGAVGFVTFEFVHRRLEKAMSGAPDLGAVPDSITTKDEYETCLGKLSFRDGLPDDDTVQKVYDNLDRSRGVSAFLDMVPLASLEAMRRGLVENGMDAANKVMIFETLMDCSSLFLTGNTDTVYATGLLNLQRDGPTVIEMPPSVGPCTVDDAFFRFVTDMGGPGPDRGAGGKYLILPPGYKGSTPEGYYIATSPTYTNWFVGRGFLREGKPDHAAAEWRDKLKVYPLSASGNPPKMEYLNISGRVMNTIHANDFSFFEEVNAVIQYEPIDFLEPELRGNLAAIGIMKGKPFQPDERMKALLTEAAVIGNATSRAISFAPRDKPEIYENSEWQSLFQGGDYHWLSHGGAGGRNKDARTRFFYVATVNSAAMILKMVGVGSQYAMASRDSEHKYLDGAKTYTLTLPPNVPAKDFWSLVVYDTQTRSMLKTKQLFPSRNSVAHAAEIKQSPDGSTTVWFAPSAPPGHEGNWIQTAPGKMWFLLLRLYGPLEPWFDKTWRPGEIVEVVEPEDFVEASVLVWTLVAPQLPSCLRSLEAPPVHSVEVCEEELSGDVYATG</sequence>
<dbReference type="Pfam" id="PF06863">
    <property type="entry name" value="DUF1254"/>
    <property type="match status" value="1"/>
</dbReference>
<dbReference type="Gene3D" id="1.50.40.10">
    <property type="entry name" value="Mitochondrial carrier domain"/>
    <property type="match status" value="1"/>
</dbReference>
<dbReference type="InterPro" id="IPR023395">
    <property type="entry name" value="MCP_dom_sf"/>
</dbReference>
<dbReference type="SUPFAM" id="SSF160935">
    <property type="entry name" value="VPA0735-like"/>
    <property type="match status" value="1"/>
</dbReference>
<evidence type="ECO:0000256" key="2">
    <source>
        <dbReference type="ARBA" id="ARBA00022692"/>
    </source>
</evidence>
<evidence type="ECO:0000313" key="7">
    <source>
        <dbReference type="EMBL" id="OLP77771.1"/>
    </source>
</evidence>
<feature type="repeat" description="Solcar" evidence="4">
    <location>
        <begin position="389"/>
        <end position="474"/>
    </location>
</feature>
<dbReference type="Gene3D" id="1.10.3360.10">
    <property type="entry name" value="VPA0735-like domain"/>
    <property type="match status" value="1"/>
</dbReference>
<keyword evidence="8" id="KW-1185">Reference proteome</keyword>
<keyword evidence="3 4" id="KW-0472">Membrane</keyword>
<evidence type="ECO:0000259" key="6">
    <source>
        <dbReference type="Pfam" id="PF06863"/>
    </source>
</evidence>
<dbReference type="Proteomes" id="UP000186817">
    <property type="component" value="Unassembled WGS sequence"/>
</dbReference>
<dbReference type="EMBL" id="LSRX01001715">
    <property type="protein sequence ID" value="OLP77771.1"/>
    <property type="molecule type" value="Genomic_DNA"/>
</dbReference>
<organism evidence="7 8">
    <name type="scientific">Symbiodinium microadriaticum</name>
    <name type="common">Dinoflagellate</name>
    <name type="synonym">Zooxanthella microadriatica</name>
    <dbReference type="NCBI Taxonomy" id="2951"/>
    <lineage>
        <taxon>Eukaryota</taxon>
        <taxon>Sar</taxon>
        <taxon>Alveolata</taxon>
        <taxon>Dinophyceae</taxon>
        <taxon>Suessiales</taxon>
        <taxon>Symbiodiniaceae</taxon>
        <taxon>Symbiodinium</taxon>
    </lineage>
</organism>
<gene>
    <name evidence="7" type="primary">SPAC328.09</name>
    <name evidence="7" type="ORF">AK812_SmicGene42132</name>
</gene>
<dbReference type="Pfam" id="PF00153">
    <property type="entry name" value="Mito_carr"/>
    <property type="match status" value="2"/>
</dbReference>
<evidence type="ECO:0000256" key="3">
    <source>
        <dbReference type="ARBA" id="ARBA00023136"/>
    </source>
</evidence>
<dbReference type="PANTHER" id="PTHR36509:SF3">
    <property type="entry name" value="SIGNAL PEPTIDE PROTEIN"/>
    <property type="match status" value="1"/>
</dbReference>
<evidence type="ECO:0000256" key="1">
    <source>
        <dbReference type="ARBA" id="ARBA00004141"/>
    </source>
</evidence>